<gene>
    <name evidence="1" type="ORF">SAMN05660691_00250</name>
</gene>
<sequence length="53" mass="6060">MTDKKLLLQRFDAIKVANFNESLRLEGLQPNKNKAVLNPKLVAKLKELQRLNG</sequence>
<accession>A0A1H6JCM8</accession>
<dbReference type="RefSeq" id="WP_177172121.1">
    <property type="nucleotide sequence ID" value="NZ_FNXF01000001.1"/>
</dbReference>
<organism evidence="1 2">
    <name type="scientific">Rheinheimera pacifica</name>
    <dbReference type="NCBI Taxonomy" id="173990"/>
    <lineage>
        <taxon>Bacteria</taxon>
        <taxon>Pseudomonadati</taxon>
        <taxon>Pseudomonadota</taxon>
        <taxon>Gammaproteobacteria</taxon>
        <taxon>Chromatiales</taxon>
        <taxon>Chromatiaceae</taxon>
        <taxon>Rheinheimera</taxon>
    </lineage>
</organism>
<keyword evidence="2" id="KW-1185">Reference proteome</keyword>
<evidence type="ECO:0000313" key="2">
    <source>
        <dbReference type="Proteomes" id="UP000199371"/>
    </source>
</evidence>
<protein>
    <submittedName>
        <fullName evidence="1">Uncharacterized protein</fullName>
    </submittedName>
</protein>
<evidence type="ECO:0000313" key="1">
    <source>
        <dbReference type="EMBL" id="SEH57374.1"/>
    </source>
</evidence>
<dbReference type="EMBL" id="FNXF01000001">
    <property type="protein sequence ID" value="SEH57374.1"/>
    <property type="molecule type" value="Genomic_DNA"/>
</dbReference>
<dbReference type="STRING" id="173990.SAMN05660691_00250"/>
<dbReference type="AlphaFoldDB" id="A0A1H6JCM8"/>
<proteinExistence type="predicted"/>
<name>A0A1H6JCM8_9GAMM</name>
<reference evidence="2" key="1">
    <citation type="submission" date="2016-10" db="EMBL/GenBank/DDBJ databases">
        <authorList>
            <person name="Varghese N."/>
            <person name="Submissions S."/>
        </authorList>
    </citation>
    <scope>NUCLEOTIDE SEQUENCE [LARGE SCALE GENOMIC DNA]</scope>
    <source>
        <strain evidence="2">DSM 17616</strain>
    </source>
</reference>
<dbReference type="Proteomes" id="UP000199371">
    <property type="component" value="Unassembled WGS sequence"/>
</dbReference>